<dbReference type="GO" id="GO:0005886">
    <property type="term" value="C:plasma membrane"/>
    <property type="evidence" value="ECO:0007669"/>
    <property type="project" value="UniProtKB-SubCell"/>
</dbReference>
<feature type="transmembrane region" description="Helical" evidence="5">
    <location>
        <begin position="55"/>
        <end position="76"/>
    </location>
</feature>
<evidence type="ECO:0000313" key="6">
    <source>
        <dbReference type="EMBL" id="MBB6208740.1"/>
    </source>
</evidence>
<dbReference type="AlphaFoldDB" id="A0A7X0DKA1"/>
<dbReference type="RefSeq" id="WP_184260031.1">
    <property type="nucleotide sequence ID" value="NZ_JACIIX010000001.1"/>
</dbReference>
<dbReference type="EMBL" id="JACIIX010000001">
    <property type="protein sequence ID" value="MBB6208740.1"/>
    <property type="molecule type" value="Genomic_DNA"/>
</dbReference>
<evidence type="ECO:0000256" key="1">
    <source>
        <dbReference type="ARBA" id="ARBA00022475"/>
    </source>
</evidence>
<dbReference type="PANTHER" id="PTHR36116:SF1">
    <property type="entry name" value="UPF0060 MEMBRANE PROTEIN YNFA"/>
    <property type="match status" value="1"/>
</dbReference>
<protein>
    <submittedName>
        <fullName evidence="6">Small multidrug resistance family-3 protein</fullName>
    </submittedName>
</protein>
<reference evidence="6 7" key="1">
    <citation type="submission" date="2020-08" db="EMBL/GenBank/DDBJ databases">
        <title>Genomic Encyclopedia of Type Strains, Phase IV (KMG-IV): sequencing the most valuable type-strain genomes for metagenomic binning, comparative biology and taxonomic classification.</title>
        <authorList>
            <person name="Goeker M."/>
        </authorList>
    </citation>
    <scope>NUCLEOTIDE SEQUENCE [LARGE SCALE GENOMIC DNA]</scope>
    <source>
        <strain evidence="6 7">DSM 11590</strain>
    </source>
</reference>
<gene>
    <name evidence="6" type="ORF">FHS48_000121</name>
</gene>
<dbReference type="InterPro" id="IPR003844">
    <property type="entry name" value="UPF0060"/>
</dbReference>
<evidence type="ECO:0000256" key="4">
    <source>
        <dbReference type="ARBA" id="ARBA00023136"/>
    </source>
</evidence>
<comment type="caution">
    <text evidence="6">The sequence shown here is derived from an EMBL/GenBank/DDBJ whole genome shotgun (WGS) entry which is preliminary data.</text>
</comment>
<keyword evidence="4 5" id="KW-0472">Membrane</keyword>
<organism evidence="6 7">
    <name type="scientific">Novispirillum itersonii</name>
    <name type="common">Aquaspirillum itersonii</name>
    <dbReference type="NCBI Taxonomy" id="189"/>
    <lineage>
        <taxon>Bacteria</taxon>
        <taxon>Pseudomonadati</taxon>
        <taxon>Pseudomonadota</taxon>
        <taxon>Alphaproteobacteria</taxon>
        <taxon>Rhodospirillales</taxon>
        <taxon>Novispirillaceae</taxon>
        <taxon>Novispirillum</taxon>
    </lineage>
</organism>
<keyword evidence="3 5" id="KW-1133">Transmembrane helix</keyword>
<keyword evidence="1 5" id="KW-1003">Cell membrane</keyword>
<sequence>MTTLGLYLIAAAAEIGGCFAVWAWLRLDRSALWLIPGAACLALFAWVLTRVEADFAGRAYAAYGGLYILASLLWMWGMEGSRPDRWDLAGAALCLTGTAVILWGPRSA</sequence>
<keyword evidence="7" id="KW-1185">Reference proteome</keyword>
<accession>A0A7X0DKA1</accession>
<dbReference type="InterPro" id="IPR037185">
    <property type="entry name" value="EmrE-like"/>
</dbReference>
<proteinExistence type="inferred from homology"/>
<comment type="similarity">
    <text evidence="5">Belongs to the UPF0060 family.</text>
</comment>
<dbReference type="HAMAP" id="MF_00010">
    <property type="entry name" value="UPF0060"/>
    <property type="match status" value="1"/>
</dbReference>
<feature type="transmembrane region" description="Helical" evidence="5">
    <location>
        <begin position="32"/>
        <end position="49"/>
    </location>
</feature>
<keyword evidence="2 5" id="KW-0812">Transmembrane</keyword>
<dbReference type="SUPFAM" id="SSF103481">
    <property type="entry name" value="Multidrug resistance efflux transporter EmrE"/>
    <property type="match status" value="1"/>
</dbReference>
<feature type="transmembrane region" description="Helical" evidence="5">
    <location>
        <begin position="6"/>
        <end position="25"/>
    </location>
</feature>
<name>A0A7X0DKA1_NOVIT</name>
<evidence type="ECO:0000256" key="5">
    <source>
        <dbReference type="HAMAP-Rule" id="MF_00010"/>
    </source>
</evidence>
<evidence type="ECO:0000313" key="7">
    <source>
        <dbReference type="Proteomes" id="UP000544872"/>
    </source>
</evidence>
<dbReference type="PANTHER" id="PTHR36116">
    <property type="entry name" value="UPF0060 MEMBRANE PROTEIN YNFA"/>
    <property type="match status" value="1"/>
</dbReference>
<feature type="transmembrane region" description="Helical" evidence="5">
    <location>
        <begin position="88"/>
        <end position="105"/>
    </location>
</feature>
<evidence type="ECO:0000256" key="2">
    <source>
        <dbReference type="ARBA" id="ARBA00022692"/>
    </source>
</evidence>
<dbReference type="Pfam" id="PF02694">
    <property type="entry name" value="UPF0060"/>
    <property type="match status" value="1"/>
</dbReference>
<evidence type="ECO:0000256" key="3">
    <source>
        <dbReference type="ARBA" id="ARBA00022989"/>
    </source>
</evidence>
<comment type="subcellular location">
    <subcellularLocation>
        <location evidence="5">Cell membrane</location>
        <topology evidence="5">Multi-pass membrane protein</topology>
    </subcellularLocation>
</comment>
<dbReference type="Proteomes" id="UP000544872">
    <property type="component" value="Unassembled WGS sequence"/>
</dbReference>
<dbReference type="NCBIfam" id="NF002586">
    <property type="entry name" value="PRK02237.1"/>
    <property type="match status" value="1"/>
</dbReference>